<dbReference type="EMBL" id="MU006586">
    <property type="protein sequence ID" value="KAF2744845.1"/>
    <property type="molecule type" value="Genomic_DNA"/>
</dbReference>
<dbReference type="Proteomes" id="UP000799440">
    <property type="component" value="Unassembled WGS sequence"/>
</dbReference>
<comment type="catalytic activity">
    <reaction evidence="6">
        <text>2'-phospho-[ligated tRNA] + NAD(+) = mature tRNA + ADP-alpha-D-ribose 1'',2''-cyclic phosphate + nicotinamide</text>
        <dbReference type="Rhea" id="RHEA:23324"/>
        <dbReference type="Rhea" id="RHEA-COMP:11106"/>
        <dbReference type="Rhea" id="RHEA-COMP:11107"/>
        <dbReference type="ChEBI" id="CHEBI:17154"/>
        <dbReference type="ChEBI" id="CHEBI:57540"/>
        <dbReference type="ChEBI" id="CHEBI:76596"/>
        <dbReference type="ChEBI" id="CHEBI:82883"/>
        <dbReference type="ChEBI" id="CHEBI:85027"/>
        <dbReference type="EC" id="2.7.1.160"/>
    </reaction>
</comment>
<dbReference type="AlphaFoldDB" id="A0A6A6V2Z2"/>
<evidence type="ECO:0000256" key="6">
    <source>
        <dbReference type="ARBA" id="ARBA00047949"/>
    </source>
</evidence>
<dbReference type="EC" id="2.7.1.160" evidence="3"/>
<dbReference type="Pfam" id="PF01885">
    <property type="entry name" value="PTS_2-RNA"/>
    <property type="match status" value="1"/>
</dbReference>
<sequence length="260" mass="28079">MSSASRGRGGRNPRDMPRDQQVSRKVSWLLRHGAEKEGLKLAKGGWVNVQEALDTPSLRKLNITFQELKDIVATNDKQRFSLIPATSLPSGSSTPVPSTIPEETDQQSDSPSDYLIRANQGHSLAVDATDLLTPITVEAGNVPSVCVHGTNDAAWKLILQSGGLRKMGRNHVHFAAGLPSSFTKPPASDSPEAAQPPVISGMRNSSTVLIYVDVRKALDAGIKFWKSENGVILTEGNEKGVLEAKFFEKVKAGEGDEERV</sequence>
<evidence type="ECO:0000256" key="2">
    <source>
        <dbReference type="ARBA" id="ARBA00009836"/>
    </source>
</evidence>
<keyword evidence="9" id="KW-1185">Reference proteome</keyword>
<evidence type="ECO:0000256" key="7">
    <source>
        <dbReference type="SAM" id="MobiDB-lite"/>
    </source>
</evidence>
<evidence type="ECO:0000256" key="3">
    <source>
        <dbReference type="ARBA" id="ARBA00012007"/>
    </source>
</evidence>
<gene>
    <name evidence="8" type="ORF">M011DRAFT_159236</name>
</gene>
<feature type="region of interest" description="Disordered" evidence="7">
    <location>
        <begin position="84"/>
        <end position="111"/>
    </location>
</feature>
<organism evidence="8 9">
    <name type="scientific">Sporormia fimetaria CBS 119925</name>
    <dbReference type="NCBI Taxonomy" id="1340428"/>
    <lineage>
        <taxon>Eukaryota</taxon>
        <taxon>Fungi</taxon>
        <taxon>Dikarya</taxon>
        <taxon>Ascomycota</taxon>
        <taxon>Pezizomycotina</taxon>
        <taxon>Dothideomycetes</taxon>
        <taxon>Pleosporomycetidae</taxon>
        <taxon>Pleosporales</taxon>
        <taxon>Sporormiaceae</taxon>
        <taxon>Sporormia</taxon>
    </lineage>
</organism>
<evidence type="ECO:0000313" key="9">
    <source>
        <dbReference type="Proteomes" id="UP000799440"/>
    </source>
</evidence>
<feature type="compositionally biased region" description="Basic and acidic residues" evidence="7">
    <location>
        <begin position="12"/>
        <end position="22"/>
    </location>
</feature>
<comment type="function">
    <text evidence="1">Catalyzes the last step of tRNA splicing, the transfer of the splice junction 2'-phosphate from ligated tRNA to NAD to produce ADP-ribose 1''-2'' cyclic phosphate.</text>
</comment>
<evidence type="ECO:0000256" key="5">
    <source>
        <dbReference type="ARBA" id="ARBA00023027"/>
    </source>
</evidence>
<dbReference type="PANTHER" id="PTHR12684">
    <property type="entry name" value="PUTATIVE PHOSPHOTRANSFERASE"/>
    <property type="match status" value="1"/>
</dbReference>
<comment type="similarity">
    <text evidence="2">Belongs to the KptA/TPT1 family.</text>
</comment>
<reference evidence="8" key="1">
    <citation type="journal article" date="2020" name="Stud. Mycol.">
        <title>101 Dothideomycetes genomes: a test case for predicting lifestyles and emergence of pathogens.</title>
        <authorList>
            <person name="Haridas S."/>
            <person name="Albert R."/>
            <person name="Binder M."/>
            <person name="Bloem J."/>
            <person name="Labutti K."/>
            <person name="Salamov A."/>
            <person name="Andreopoulos B."/>
            <person name="Baker S."/>
            <person name="Barry K."/>
            <person name="Bills G."/>
            <person name="Bluhm B."/>
            <person name="Cannon C."/>
            <person name="Castanera R."/>
            <person name="Culley D."/>
            <person name="Daum C."/>
            <person name="Ezra D."/>
            <person name="Gonzalez J."/>
            <person name="Henrissat B."/>
            <person name="Kuo A."/>
            <person name="Liang C."/>
            <person name="Lipzen A."/>
            <person name="Lutzoni F."/>
            <person name="Magnuson J."/>
            <person name="Mondo S."/>
            <person name="Nolan M."/>
            <person name="Ohm R."/>
            <person name="Pangilinan J."/>
            <person name="Park H.-J."/>
            <person name="Ramirez L."/>
            <person name="Alfaro M."/>
            <person name="Sun H."/>
            <person name="Tritt A."/>
            <person name="Yoshinaga Y."/>
            <person name="Zwiers L.-H."/>
            <person name="Turgeon B."/>
            <person name="Goodwin S."/>
            <person name="Spatafora J."/>
            <person name="Crous P."/>
            <person name="Grigoriev I."/>
        </authorList>
    </citation>
    <scope>NUCLEOTIDE SEQUENCE</scope>
    <source>
        <strain evidence="8">CBS 119925</strain>
    </source>
</reference>
<evidence type="ECO:0000256" key="4">
    <source>
        <dbReference type="ARBA" id="ARBA00022679"/>
    </source>
</evidence>
<dbReference type="InterPro" id="IPR042080">
    <property type="entry name" value="RNA_2'-PTrans_N"/>
</dbReference>
<accession>A0A6A6V2Z2</accession>
<name>A0A6A6V2Z2_9PLEO</name>
<dbReference type="InterPro" id="IPR002745">
    <property type="entry name" value="Ptrans_KptA/Tpt1"/>
</dbReference>
<feature type="region of interest" description="Disordered" evidence="7">
    <location>
        <begin position="1"/>
        <end position="24"/>
    </location>
</feature>
<dbReference type="GO" id="GO:0000215">
    <property type="term" value="F:tRNA 2'-phosphotransferase activity"/>
    <property type="evidence" value="ECO:0007669"/>
    <property type="project" value="UniProtKB-EC"/>
</dbReference>
<evidence type="ECO:0000313" key="8">
    <source>
        <dbReference type="EMBL" id="KAF2744845.1"/>
    </source>
</evidence>
<dbReference type="GO" id="GO:0006388">
    <property type="term" value="P:tRNA splicing, via endonucleolytic cleavage and ligation"/>
    <property type="evidence" value="ECO:0007669"/>
    <property type="project" value="TreeGrafter"/>
</dbReference>
<dbReference type="SUPFAM" id="SSF56399">
    <property type="entry name" value="ADP-ribosylation"/>
    <property type="match status" value="1"/>
</dbReference>
<dbReference type="Gene3D" id="1.10.10.970">
    <property type="entry name" value="RNA 2'-phosphotransferase, Tpt1/KptA family, N-terminal domain"/>
    <property type="match status" value="1"/>
</dbReference>
<evidence type="ECO:0000256" key="1">
    <source>
        <dbReference type="ARBA" id="ARBA00003343"/>
    </source>
</evidence>
<dbReference type="Gene3D" id="3.20.170.30">
    <property type="match status" value="1"/>
</dbReference>
<dbReference type="OrthoDB" id="419694at2759"/>
<feature type="compositionally biased region" description="Polar residues" evidence="7">
    <location>
        <begin position="87"/>
        <end position="97"/>
    </location>
</feature>
<protein>
    <recommendedName>
        <fullName evidence="3">2'-phosphotransferase</fullName>
        <ecNumber evidence="3">2.7.1.160</ecNumber>
    </recommendedName>
</protein>
<keyword evidence="4 8" id="KW-0808">Transferase</keyword>
<dbReference type="PANTHER" id="PTHR12684:SF2">
    <property type="entry name" value="TRNA 2'-PHOSPHOTRANSFERASE 1"/>
    <property type="match status" value="1"/>
</dbReference>
<proteinExistence type="inferred from homology"/>
<dbReference type="InterPro" id="IPR042081">
    <property type="entry name" value="RNA_2'-PTrans_C"/>
</dbReference>
<keyword evidence="5" id="KW-0520">NAD</keyword>